<protein>
    <submittedName>
        <fullName evidence="1">Uncharacterized protein</fullName>
    </submittedName>
</protein>
<evidence type="ECO:0000313" key="1">
    <source>
        <dbReference type="EMBL" id="KAE8959212.1"/>
    </source>
</evidence>
<dbReference type="EMBL" id="QXFT01001907">
    <property type="protein sequence ID" value="KAE9307823.1"/>
    <property type="molecule type" value="Genomic_DNA"/>
</dbReference>
<evidence type="ECO:0000313" key="5">
    <source>
        <dbReference type="Proteomes" id="UP000434957"/>
    </source>
</evidence>
<comment type="caution">
    <text evidence="1">The sequence shown here is derived from an EMBL/GenBank/DDBJ whole genome shotgun (WGS) entry which is preliminary data.</text>
</comment>
<evidence type="ECO:0000313" key="3">
    <source>
        <dbReference type="EMBL" id="KAE9307823.1"/>
    </source>
</evidence>
<dbReference type="EMBL" id="QXFU01003100">
    <property type="protein sequence ID" value="KAE8978363.1"/>
    <property type="molecule type" value="Genomic_DNA"/>
</dbReference>
<keyword evidence="5" id="KW-1185">Reference proteome</keyword>
<dbReference type="EMBL" id="QXFV01007266">
    <property type="protein sequence ID" value="KAE8959212.1"/>
    <property type="molecule type" value="Genomic_DNA"/>
</dbReference>
<evidence type="ECO:0000313" key="4">
    <source>
        <dbReference type="Proteomes" id="UP000429607"/>
    </source>
</evidence>
<dbReference type="Proteomes" id="UP000435112">
    <property type="component" value="Unassembled WGS sequence"/>
</dbReference>
<organism evidence="1 4">
    <name type="scientific">Phytophthora rubi</name>
    <dbReference type="NCBI Taxonomy" id="129364"/>
    <lineage>
        <taxon>Eukaryota</taxon>
        <taxon>Sar</taxon>
        <taxon>Stramenopiles</taxon>
        <taxon>Oomycota</taxon>
        <taxon>Peronosporomycetes</taxon>
        <taxon>Peronosporales</taxon>
        <taxon>Peronosporaceae</taxon>
        <taxon>Phytophthora</taxon>
    </lineage>
</organism>
<dbReference type="OrthoDB" id="122223at2759"/>
<proteinExistence type="predicted"/>
<gene>
    <name evidence="1" type="ORF">PR001_g30799</name>
    <name evidence="2" type="ORF">PR002_g24736</name>
    <name evidence="3" type="ORF">PR003_g20910</name>
</gene>
<reference evidence="4 6" key="1">
    <citation type="submission" date="2018-09" db="EMBL/GenBank/DDBJ databases">
        <title>Genomic investigation of the strawberry pathogen Phytophthora fragariae indicates pathogenicity is determined by transcriptional variation in three key races.</title>
        <authorList>
            <person name="Adams T.M."/>
            <person name="Armitage A.D."/>
            <person name="Sobczyk M.K."/>
            <person name="Bates H.J."/>
            <person name="Dunwell J.M."/>
            <person name="Nellist C.F."/>
            <person name="Harrison R.J."/>
        </authorList>
    </citation>
    <scope>NUCLEOTIDE SEQUENCE [LARGE SCALE GENOMIC DNA]</scope>
    <source>
        <strain evidence="1 4">SCRP249</strain>
        <strain evidence="2 6">SCRP324</strain>
        <strain evidence="3 5">SCRP333</strain>
    </source>
</reference>
<name>A0A6A3GP98_9STRA</name>
<dbReference type="Proteomes" id="UP000429607">
    <property type="component" value="Unassembled WGS sequence"/>
</dbReference>
<sequence>MAFKQVKIFSAHTKTAMPRSSARQLALRRQKITLDIRREAAALRCLFDDDDASEDEMDILHAAAYERVLGSRYFDLPSSYRRRKDR</sequence>
<dbReference type="Proteomes" id="UP000434957">
    <property type="component" value="Unassembled WGS sequence"/>
</dbReference>
<accession>A0A6A3GP98</accession>
<evidence type="ECO:0000313" key="6">
    <source>
        <dbReference type="Proteomes" id="UP000435112"/>
    </source>
</evidence>
<dbReference type="AlphaFoldDB" id="A0A6A3GP98"/>
<evidence type="ECO:0000313" key="2">
    <source>
        <dbReference type="EMBL" id="KAE8978363.1"/>
    </source>
</evidence>